<evidence type="ECO:0000313" key="3">
    <source>
        <dbReference type="Proteomes" id="UP000199570"/>
    </source>
</evidence>
<dbReference type="AlphaFoldDB" id="A0A1H0Z2F5"/>
<dbReference type="PANTHER" id="PTHR48079">
    <property type="entry name" value="PROTEIN YEEZ"/>
    <property type="match status" value="1"/>
</dbReference>
<reference evidence="3" key="1">
    <citation type="submission" date="2016-10" db="EMBL/GenBank/DDBJ databases">
        <authorList>
            <person name="Varghese N."/>
            <person name="Submissions S."/>
        </authorList>
    </citation>
    <scope>NUCLEOTIDE SEQUENCE [LARGE SCALE GENOMIC DNA]</scope>
    <source>
        <strain evidence="3">BS3775</strain>
    </source>
</reference>
<dbReference type="Gene3D" id="3.40.50.720">
    <property type="entry name" value="NAD(P)-binding Rossmann-like Domain"/>
    <property type="match status" value="1"/>
</dbReference>
<dbReference type="InterPro" id="IPR051783">
    <property type="entry name" value="NAD(P)-dependent_oxidoreduct"/>
</dbReference>
<dbReference type="InterPro" id="IPR036291">
    <property type="entry name" value="NAD(P)-bd_dom_sf"/>
</dbReference>
<dbReference type="CDD" id="cd05232">
    <property type="entry name" value="UDP_G4E_4_SDR_e"/>
    <property type="match status" value="1"/>
</dbReference>
<feature type="domain" description="NAD-dependent epimerase/dehydratase" evidence="1">
    <location>
        <begin position="3"/>
        <end position="224"/>
    </location>
</feature>
<accession>A0A1H0Z2F5</accession>
<dbReference type="OrthoDB" id="9801056at2"/>
<dbReference type="GO" id="GO:0005737">
    <property type="term" value="C:cytoplasm"/>
    <property type="evidence" value="ECO:0007669"/>
    <property type="project" value="TreeGrafter"/>
</dbReference>
<sequence length="319" mass="34725">MRIILTGATGFVGRGLTPLLLQQGHEVTAAVRKITTDLDSRATQVLTNDLSAQQNWQPIVSGHEAVIHLAARVHVMSDDSSDPLAEYRKTNVEGTLNFARQAAEAGVKRFLFISSVKVNGEGTTPGNPYHAESQPKPLDPYGISKLEAEQGLLALSAQTGMEVVIIRPVLVYGPGVQANFLNMMRWLYKGVPLPFGAINNRRSLVALDNLTHLIAICIVHPAAANQTFMVSDGEDLSTTMLLRRMGIALGKPARMLPVPAWILETSASILGKQALAQRLCGSLQVDIEKTRALLDWTPPVSVDEALRKTAKHFLDRQTQ</sequence>
<dbReference type="Proteomes" id="UP000199570">
    <property type="component" value="Unassembled WGS sequence"/>
</dbReference>
<dbReference type="PANTHER" id="PTHR48079:SF6">
    <property type="entry name" value="NAD(P)-BINDING DOMAIN-CONTAINING PROTEIN-RELATED"/>
    <property type="match status" value="1"/>
</dbReference>
<protein>
    <submittedName>
        <fullName evidence="2">NAD dependent epimerase/dehydratase family protein</fullName>
    </submittedName>
</protein>
<proteinExistence type="predicted"/>
<evidence type="ECO:0000313" key="2">
    <source>
        <dbReference type="EMBL" id="SDQ21635.1"/>
    </source>
</evidence>
<dbReference type="EMBL" id="FNKJ01000002">
    <property type="protein sequence ID" value="SDQ21635.1"/>
    <property type="molecule type" value="Genomic_DNA"/>
</dbReference>
<name>A0A1H0Z2F5_9PSED</name>
<dbReference type="GO" id="GO:0004029">
    <property type="term" value="F:aldehyde dehydrogenase (NAD+) activity"/>
    <property type="evidence" value="ECO:0007669"/>
    <property type="project" value="TreeGrafter"/>
</dbReference>
<keyword evidence="3" id="KW-1185">Reference proteome</keyword>
<dbReference type="SUPFAM" id="SSF51735">
    <property type="entry name" value="NAD(P)-binding Rossmann-fold domains"/>
    <property type="match status" value="1"/>
</dbReference>
<dbReference type="Pfam" id="PF01370">
    <property type="entry name" value="Epimerase"/>
    <property type="match status" value="1"/>
</dbReference>
<evidence type="ECO:0000259" key="1">
    <source>
        <dbReference type="Pfam" id="PF01370"/>
    </source>
</evidence>
<gene>
    <name evidence="2" type="ORF">SAMN04490195_0976</name>
</gene>
<dbReference type="RefSeq" id="WP_090317925.1">
    <property type="nucleotide sequence ID" value="NZ_FNKJ01000002.1"/>
</dbReference>
<organism evidence="2 3">
    <name type="scientific">Pseudomonas moorei</name>
    <dbReference type="NCBI Taxonomy" id="395599"/>
    <lineage>
        <taxon>Bacteria</taxon>
        <taxon>Pseudomonadati</taxon>
        <taxon>Pseudomonadota</taxon>
        <taxon>Gammaproteobacteria</taxon>
        <taxon>Pseudomonadales</taxon>
        <taxon>Pseudomonadaceae</taxon>
        <taxon>Pseudomonas</taxon>
    </lineage>
</organism>
<dbReference type="InterPro" id="IPR001509">
    <property type="entry name" value="Epimerase_deHydtase"/>
</dbReference>